<comment type="similarity">
    <text evidence="2 7">Belongs to the purine-cytosine permease (2.A.39) family.</text>
</comment>
<dbReference type="InterPro" id="IPR026030">
    <property type="entry name" value="Pur-cyt_permease_Fcy2/21/22"/>
</dbReference>
<evidence type="ECO:0000256" key="8">
    <source>
        <dbReference type="SAM" id="Phobius"/>
    </source>
</evidence>
<dbReference type="AlphaFoldDB" id="A0A7W0DL63"/>
<evidence type="ECO:0000256" key="7">
    <source>
        <dbReference type="PIRNR" id="PIRNR002744"/>
    </source>
</evidence>
<feature type="transmembrane region" description="Helical" evidence="8">
    <location>
        <begin position="414"/>
        <end position="435"/>
    </location>
</feature>
<feature type="transmembrane region" description="Helical" evidence="8">
    <location>
        <begin position="154"/>
        <end position="173"/>
    </location>
</feature>
<feature type="transmembrane region" description="Helical" evidence="8">
    <location>
        <begin position="297"/>
        <end position="316"/>
    </location>
</feature>
<feature type="transmembrane region" description="Helical" evidence="8">
    <location>
        <begin position="362"/>
        <end position="386"/>
    </location>
</feature>
<feature type="transmembrane region" description="Helical" evidence="8">
    <location>
        <begin position="75"/>
        <end position="96"/>
    </location>
</feature>
<comment type="subcellular location">
    <subcellularLocation>
        <location evidence="1">Membrane</location>
        <topology evidence="1">Multi-pass membrane protein</topology>
    </subcellularLocation>
</comment>
<dbReference type="Pfam" id="PF02133">
    <property type="entry name" value="Transp_cyt_pur"/>
    <property type="match status" value="1"/>
</dbReference>
<feature type="transmembrane region" description="Helical" evidence="8">
    <location>
        <begin position="221"/>
        <end position="243"/>
    </location>
</feature>
<reference evidence="9 10" key="1">
    <citation type="submission" date="2020-07" db="EMBL/GenBank/DDBJ databases">
        <title>Streptomyces isolated from Indian soil.</title>
        <authorList>
            <person name="Mandal S."/>
            <person name="Maiti P.K."/>
        </authorList>
    </citation>
    <scope>NUCLEOTIDE SEQUENCE [LARGE SCALE GENOMIC DNA]</scope>
    <source>
        <strain evidence="9 10">PSKA28</strain>
    </source>
</reference>
<evidence type="ECO:0000256" key="5">
    <source>
        <dbReference type="ARBA" id="ARBA00022989"/>
    </source>
</evidence>
<sequence length="477" mass="50104">MTSSLDESKGKKPRDKIENRAFAVEQHGIDFIPEGERTATYPGIFFMWFGTNTVFTWVILGAVVGSLGLSLAQGLTVIVAGNAFFTFVGFTSIAGPRAGTGMLTVSRSTFGIIGNRVPALLSWFTAVGWTSVNIVIGTLSLVGLLDSLGVGPSTGMKVVSLLAVTGVTVTIAMWGHATILAANTVLSFLLGLGTVVLGVFIVREADFGSMGDAPTAALSVWLVALAVMGAGPMSFVTTGADFSRYLPADARPAKVVVTTALGCFVPGVFISVLGLLASTVTDMTEPIAGIGMIVPGWFLTIYLAVVVLGTVTNNFLNTYSSGMSLLAAGIKGSRTTAVAFNTALAVATAAYVLFFHDLTDSLTAFLTLLIVWATSWCGVFLADMLLRRAHYDVRALHQAGEGPYWYTKGWNRRALGWFVLGTVASASVAYSSLWSGPLVARLDGADLSLFAGLLVSGGGYLLHHVLRPVTAPEHPRS</sequence>
<evidence type="ECO:0000256" key="4">
    <source>
        <dbReference type="ARBA" id="ARBA00022692"/>
    </source>
</evidence>
<gene>
    <name evidence="9" type="ORF">H1D24_13195</name>
</gene>
<dbReference type="EMBL" id="JACEHE010000006">
    <property type="protein sequence ID" value="MBA2946740.1"/>
    <property type="molecule type" value="Genomic_DNA"/>
</dbReference>
<dbReference type="PANTHER" id="PTHR31806">
    <property type="entry name" value="PURINE-CYTOSINE PERMEASE FCY2-RELATED"/>
    <property type="match status" value="1"/>
</dbReference>
<evidence type="ECO:0000313" key="9">
    <source>
        <dbReference type="EMBL" id="MBA2946740.1"/>
    </source>
</evidence>
<dbReference type="InterPro" id="IPR001248">
    <property type="entry name" value="Pur-cyt_permease"/>
</dbReference>
<keyword evidence="5 8" id="KW-1133">Transmembrane helix</keyword>
<name>A0A7W0DL63_9ACTN</name>
<dbReference type="GO" id="GO:0005886">
    <property type="term" value="C:plasma membrane"/>
    <property type="evidence" value="ECO:0007669"/>
    <property type="project" value="TreeGrafter"/>
</dbReference>
<evidence type="ECO:0000256" key="3">
    <source>
        <dbReference type="ARBA" id="ARBA00022448"/>
    </source>
</evidence>
<feature type="transmembrane region" description="Helical" evidence="8">
    <location>
        <begin position="447"/>
        <end position="466"/>
    </location>
</feature>
<dbReference type="RefSeq" id="WP_181657654.1">
    <property type="nucleotide sequence ID" value="NZ_JACEHE010000006.1"/>
</dbReference>
<organism evidence="9 10">
    <name type="scientific">Streptomyces himalayensis subsp. himalayensis</name>
    <dbReference type="NCBI Taxonomy" id="2756131"/>
    <lineage>
        <taxon>Bacteria</taxon>
        <taxon>Bacillati</taxon>
        <taxon>Actinomycetota</taxon>
        <taxon>Actinomycetes</taxon>
        <taxon>Kitasatosporales</taxon>
        <taxon>Streptomycetaceae</taxon>
        <taxon>Streptomyces</taxon>
        <taxon>Streptomyces himalayensis</taxon>
    </lineage>
</organism>
<feature type="transmembrane region" description="Helical" evidence="8">
    <location>
        <begin position="255"/>
        <end position="277"/>
    </location>
</feature>
<feature type="transmembrane region" description="Helical" evidence="8">
    <location>
        <begin position="337"/>
        <end position="356"/>
    </location>
</feature>
<keyword evidence="3 7" id="KW-0813">Transport</keyword>
<comment type="caution">
    <text evidence="9">The sequence shown here is derived from an EMBL/GenBank/DDBJ whole genome shotgun (WGS) entry which is preliminary data.</text>
</comment>
<accession>A0A7W0DL63</accession>
<keyword evidence="6 7" id="KW-0472">Membrane</keyword>
<feature type="transmembrane region" description="Helical" evidence="8">
    <location>
        <begin position="117"/>
        <end position="142"/>
    </location>
</feature>
<feature type="transmembrane region" description="Helical" evidence="8">
    <location>
        <begin position="45"/>
        <end position="69"/>
    </location>
</feature>
<dbReference type="GO" id="GO:0022857">
    <property type="term" value="F:transmembrane transporter activity"/>
    <property type="evidence" value="ECO:0007669"/>
    <property type="project" value="InterPro"/>
</dbReference>
<dbReference type="Gene3D" id="1.10.4160.10">
    <property type="entry name" value="Hydantoin permease"/>
    <property type="match status" value="1"/>
</dbReference>
<dbReference type="PIRSF" id="PIRSF002744">
    <property type="entry name" value="Pur-cyt_permease"/>
    <property type="match status" value="1"/>
</dbReference>
<proteinExistence type="inferred from homology"/>
<evidence type="ECO:0000313" key="10">
    <source>
        <dbReference type="Proteomes" id="UP000545761"/>
    </source>
</evidence>
<dbReference type="Proteomes" id="UP000545761">
    <property type="component" value="Unassembled WGS sequence"/>
</dbReference>
<evidence type="ECO:0000256" key="2">
    <source>
        <dbReference type="ARBA" id="ARBA00008974"/>
    </source>
</evidence>
<evidence type="ECO:0000256" key="6">
    <source>
        <dbReference type="ARBA" id="ARBA00023136"/>
    </source>
</evidence>
<evidence type="ECO:0000256" key="1">
    <source>
        <dbReference type="ARBA" id="ARBA00004141"/>
    </source>
</evidence>
<feature type="transmembrane region" description="Helical" evidence="8">
    <location>
        <begin position="180"/>
        <end position="201"/>
    </location>
</feature>
<keyword evidence="4 8" id="KW-0812">Transmembrane</keyword>
<protein>
    <submittedName>
        <fullName evidence="9">Cytosine permease</fullName>
    </submittedName>
</protein>
<dbReference type="PANTHER" id="PTHR31806:SF1">
    <property type="entry name" value="PURINE-CYTOSINE PERMEASE FCY2-RELATED"/>
    <property type="match status" value="1"/>
</dbReference>